<reference evidence="1 2" key="1">
    <citation type="submission" date="2014-10" db="EMBL/GenBank/DDBJ databases">
        <title>Pedobacter Kyungheensis.</title>
        <authorList>
            <person name="Anderson B.M."/>
            <person name="Newman J.D."/>
        </authorList>
    </citation>
    <scope>NUCLEOTIDE SEQUENCE [LARGE SCALE GENOMIC DNA]</scope>
    <source>
        <strain evidence="1 2">KACC 16221</strain>
    </source>
</reference>
<evidence type="ECO:0000313" key="2">
    <source>
        <dbReference type="Proteomes" id="UP000031246"/>
    </source>
</evidence>
<proteinExistence type="predicted"/>
<dbReference type="EMBL" id="JSYN01000009">
    <property type="protein sequence ID" value="KIA94564.1"/>
    <property type="molecule type" value="Genomic_DNA"/>
</dbReference>
<keyword evidence="2" id="KW-1185">Reference proteome</keyword>
<sequence length="60" mass="6898">MAIGTDDRFQKILENGAFGCFGTGKDKKQLAMYLWKNACLFIINLKTLQQSLNFMPWKPI</sequence>
<gene>
    <name evidence="1" type="ORF">OC25_09215</name>
</gene>
<protein>
    <submittedName>
        <fullName evidence="1">Uncharacterized protein</fullName>
    </submittedName>
</protein>
<dbReference type="Proteomes" id="UP000031246">
    <property type="component" value="Unassembled WGS sequence"/>
</dbReference>
<evidence type="ECO:0000313" key="1">
    <source>
        <dbReference type="EMBL" id="KIA94564.1"/>
    </source>
</evidence>
<comment type="caution">
    <text evidence="1">The sequence shown here is derived from an EMBL/GenBank/DDBJ whole genome shotgun (WGS) entry which is preliminary data.</text>
</comment>
<organism evidence="1 2">
    <name type="scientific">Pedobacter kyungheensis</name>
    <dbReference type="NCBI Taxonomy" id="1069985"/>
    <lineage>
        <taxon>Bacteria</taxon>
        <taxon>Pseudomonadati</taxon>
        <taxon>Bacteroidota</taxon>
        <taxon>Sphingobacteriia</taxon>
        <taxon>Sphingobacteriales</taxon>
        <taxon>Sphingobacteriaceae</taxon>
        <taxon>Pedobacter</taxon>
    </lineage>
</organism>
<dbReference type="AlphaFoldDB" id="A0A0C1G366"/>
<name>A0A0C1G366_9SPHI</name>
<accession>A0A0C1G366</accession>